<dbReference type="PANTHER" id="PTHR47143:SF3">
    <property type="entry name" value="PWWP DOMAIN-CONTAINING PROTEIN"/>
    <property type="match status" value="1"/>
</dbReference>
<feature type="domain" description="Ion transport" evidence="11">
    <location>
        <begin position="148"/>
        <end position="387"/>
    </location>
</feature>
<keyword evidence="3 10" id="KW-0812">Transmembrane</keyword>
<comment type="caution">
    <text evidence="12">The sequence shown here is derived from an EMBL/GenBank/DDBJ whole genome shotgun (WGS) entry which is preliminary data.</text>
</comment>
<dbReference type="EMBL" id="JBJKFK010000885">
    <property type="protein sequence ID" value="KAL3314867.1"/>
    <property type="molecule type" value="Genomic_DNA"/>
</dbReference>
<keyword evidence="5 10" id="KW-1133">Transmembrane helix</keyword>
<keyword evidence="9" id="KW-0407">Ion channel</keyword>
<keyword evidence="13" id="KW-1185">Reference proteome</keyword>
<reference evidence="12 13" key="1">
    <citation type="submission" date="2024-11" db="EMBL/GenBank/DDBJ databases">
        <title>Adaptive evolution of stress response genes in parasites aligns with host niche diversity.</title>
        <authorList>
            <person name="Hahn C."/>
            <person name="Resl P."/>
        </authorList>
    </citation>
    <scope>NUCLEOTIDE SEQUENCE [LARGE SCALE GENOMIC DNA]</scope>
    <source>
        <strain evidence="12">EGGRZ-B1_66</strain>
        <tissue evidence="12">Body</tissue>
    </source>
</reference>
<proteinExistence type="predicted"/>
<dbReference type="GO" id="GO:0034220">
    <property type="term" value="P:monoatomic ion transmembrane transport"/>
    <property type="evidence" value="ECO:0007669"/>
    <property type="project" value="UniProtKB-KW"/>
</dbReference>
<evidence type="ECO:0000256" key="2">
    <source>
        <dbReference type="ARBA" id="ARBA00022448"/>
    </source>
</evidence>
<dbReference type="GO" id="GO:0016020">
    <property type="term" value="C:membrane"/>
    <property type="evidence" value="ECO:0007669"/>
    <property type="project" value="UniProtKB-SubCell"/>
</dbReference>
<evidence type="ECO:0000256" key="10">
    <source>
        <dbReference type="SAM" id="Phobius"/>
    </source>
</evidence>
<evidence type="ECO:0000256" key="5">
    <source>
        <dbReference type="ARBA" id="ARBA00022989"/>
    </source>
</evidence>
<accession>A0ABD2Q5K0</accession>
<evidence type="ECO:0000259" key="11">
    <source>
        <dbReference type="Pfam" id="PF00520"/>
    </source>
</evidence>
<keyword evidence="4" id="KW-0677">Repeat</keyword>
<dbReference type="Pfam" id="PF00520">
    <property type="entry name" value="Ion_trans"/>
    <property type="match status" value="1"/>
</dbReference>
<evidence type="ECO:0000256" key="4">
    <source>
        <dbReference type="ARBA" id="ARBA00022737"/>
    </source>
</evidence>
<organism evidence="12 13">
    <name type="scientific">Cichlidogyrus casuarinus</name>
    <dbReference type="NCBI Taxonomy" id="1844966"/>
    <lineage>
        <taxon>Eukaryota</taxon>
        <taxon>Metazoa</taxon>
        <taxon>Spiralia</taxon>
        <taxon>Lophotrochozoa</taxon>
        <taxon>Platyhelminthes</taxon>
        <taxon>Monogenea</taxon>
        <taxon>Monopisthocotylea</taxon>
        <taxon>Dactylogyridea</taxon>
        <taxon>Ancyrocephalidae</taxon>
        <taxon>Cichlidogyrus</taxon>
    </lineage>
</organism>
<keyword evidence="2" id="KW-0813">Transport</keyword>
<protein>
    <recommendedName>
        <fullName evidence="11">Ion transport domain-containing protein</fullName>
    </recommendedName>
</protein>
<feature type="transmembrane region" description="Helical" evidence="10">
    <location>
        <begin position="239"/>
        <end position="259"/>
    </location>
</feature>
<keyword evidence="8 10" id="KW-0472">Membrane</keyword>
<evidence type="ECO:0000256" key="1">
    <source>
        <dbReference type="ARBA" id="ARBA00004141"/>
    </source>
</evidence>
<dbReference type="InterPro" id="IPR052076">
    <property type="entry name" value="TRP_cation_channel"/>
</dbReference>
<keyword evidence="7" id="KW-0406">Ion transport</keyword>
<evidence type="ECO:0000256" key="3">
    <source>
        <dbReference type="ARBA" id="ARBA00022692"/>
    </source>
</evidence>
<evidence type="ECO:0000256" key="7">
    <source>
        <dbReference type="ARBA" id="ARBA00023065"/>
    </source>
</evidence>
<dbReference type="PANTHER" id="PTHR47143">
    <property type="entry name" value="TRANSIENT RECEPTOR POTENTIAL CATION CHANNEL PROTEIN PAINLESS"/>
    <property type="match status" value="1"/>
</dbReference>
<evidence type="ECO:0000256" key="9">
    <source>
        <dbReference type="ARBA" id="ARBA00023303"/>
    </source>
</evidence>
<feature type="transmembrane region" description="Helical" evidence="10">
    <location>
        <begin position="279"/>
        <end position="301"/>
    </location>
</feature>
<evidence type="ECO:0000313" key="13">
    <source>
        <dbReference type="Proteomes" id="UP001626550"/>
    </source>
</evidence>
<gene>
    <name evidence="12" type="ORF">Ciccas_006505</name>
</gene>
<dbReference type="Proteomes" id="UP001626550">
    <property type="component" value="Unassembled WGS sequence"/>
</dbReference>
<feature type="transmembrane region" description="Helical" evidence="10">
    <location>
        <begin position="349"/>
        <end position="375"/>
    </location>
</feature>
<evidence type="ECO:0000256" key="8">
    <source>
        <dbReference type="ARBA" id="ARBA00023136"/>
    </source>
</evidence>
<comment type="subcellular location">
    <subcellularLocation>
        <location evidence="1">Membrane</location>
        <topology evidence="1">Multi-pass membrane protein</topology>
    </subcellularLocation>
</comment>
<dbReference type="InterPro" id="IPR005821">
    <property type="entry name" value="Ion_trans_dom"/>
</dbReference>
<sequence>MLDKFISVNEVHCDDINLEVTYDFEYLEDSYANWFSTDANFTRSYFESREIWNYLKRICRCSGARDKSSRNKKITQKDKNQTIFDRKTGRLLPEAKPYIDDRQLLKVNHPLYILAESKNEKLLGHEVVQALSATKWHDLGLFVYVIDFLVYMTFLLLFTTFMLKSDAPYQFTYNGQNFTELDEVCPDIIASGKLSQVLTLGHRYFDPSNLLEIALLITSILVLVDFDDCSKQTGIRQNWQWQLGGVCLFIAWMVLLLFVRKSPYLGIYIILFLKVLRTYISSSVIYGLFVMAFSLTFYVLLSNHPIFQTVLLSASKSIAMTIGEIDYDNVIEPHTQLFFGEPGTYSGEIPYIIVTYVVYGLFMFLLGVIVMNLMIGLAVDDIKRTLQEAELTKQRMQIYMTLAIEATLPMQFTRRFIRNSVSWNPNSRYRFLMLKWWRTYGFIHVSENVQNQVKKDFIGNMRKKILDLNTKVDNLFVQFDNLYSTLDKIIYNQKFYLNSARQAEISSASDSDASRSVIGD</sequence>
<feature type="transmembrane region" description="Helical" evidence="10">
    <location>
        <begin position="141"/>
        <end position="163"/>
    </location>
</feature>
<dbReference type="AlphaFoldDB" id="A0ABD2Q5K0"/>
<evidence type="ECO:0000313" key="12">
    <source>
        <dbReference type="EMBL" id="KAL3314867.1"/>
    </source>
</evidence>
<evidence type="ECO:0000256" key="6">
    <source>
        <dbReference type="ARBA" id="ARBA00023043"/>
    </source>
</evidence>
<keyword evidence="6" id="KW-0040">ANK repeat</keyword>
<name>A0ABD2Q5K0_9PLAT</name>